<organism evidence="1 2">
    <name type="scientific">Erwinia psidii</name>
    <dbReference type="NCBI Taxonomy" id="69224"/>
    <lineage>
        <taxon>Bacteria</taxon>
        <taxon>Pseudomonadati</taxon>
        <taxon>Pseudomonadota</taxon>
        <taxon>Gammaproteobacteria</taxon>
        <taxon>Enterobacterales</taxon>
        <taxon>Erwiniaceae</taxon>
        <taxon>Erwinia</taxon>
    </lineage>
</organism>
<reference evidence="1 2" key="1">
    <citation type="submission" date="2018-10" db="EMBL/GenBank/DDBJ databases">
        <title>Draft genome sequence for the type isolate of Erwinia psidii, agent causal of bacterial blight in guava (Psidium guajava) and wilt and die-back of Eucalyptus spp.</title>
        <authorList>
            <person name="Hermenegildo P.S."/>
            <person name="Santos S.A."/>
            <person name="Guimaraes L.M.S."/>
            <person name="Vidigal P.M.P."/>
            <person name="Pereira I.C."/>
            <person name="Badel J.L."/>
            <person name="Alfenas-Zerbini P."/>
            <person name="Ferreira M.A.S.V."/>
            <person name="Alfenas A.C."/>
        </authorList>
    </citation>
    <scope>NUCLEOTIDE SEQUENCE [LARGE SCALE GENOMIC DNA]</scope>
    <source>
        <strain evidence="1 2">IBSBF 435</strain>
    </source>
</reference>
<evidence type="ECO:0008006" key="3">
    <source>
        <dbReference type="Google" id="ProtNLM"/>
    </source>
</evidence>
<protein>
    <recommendedName>
        <fullName evidence="3">Lipoprotein</fullName>
    </recommendedName>
</protein>
<feature type="non-terminal residue" evidence="1">
    <location>
        <position position="157"/>
    </location>
</feature>
<proteinExistence type="predicted"/>
<evidence type="ECO:0000313" key="1">
    <source>
        <dbReference type="EMBL" id="RQM36305.1"/>
    </source>
</evidence>
<accession>A0A3N6UTY8</accession>
<sequence length="157" mass="16939">MKKILLMAGAALALAGCGEKGDFEKAINAKIGQSKSCFSLRNNNVTFPVQLSKPRFDETGTGTGSVILDGLVEQGLMAFVKGWDNNTPGITDKGKQAKIWDAKEGVCIGRRVVDEVKEWTEPGNGNQKVVRVTYTWKLTDVASWVDKSAFSGVKGTN</sequence>
<dbReference type="Proteomes" id="UP000279457">
    <property type="component" value="Unassembled WGS sequence"/>
</dbReference>
<dbReference type="RefSeq" id="WP_124234941.1">
    <property type="nucleotide sequence ID" value="NZ_RHHM01000038.1"/>
</dbReference>
<keyword evidence="2" id="KW-1185">Reference proteome</keyword>
<comment type="caution">
    <text evidence="1">The sequence shown here is derived from an EMBL/GenBank/DDBJ whole genome shotgun (WGS) entry which is preliminary data.</text>
</comment>
<dbReference type="OrthoDB" id="9096456at2"/>
<name>A0A3N6UTY8_9GAMM</name>
<gene>
    <name evidence="1" type="ORF">EB241_21255</name>
</gene>
<dbReference type="PROSITE" id="PS51257">
    <property type="entry name" value="PROKAR_LIPOPROTEIN"/>
    <property type="match status" value="1"/>
</dbReference>
<dbReference type="EMBL" id="RHHM01000038">
    <property type="protein sequence ID" value="RQM36305.1"/>
    <property type="molecule type" value="Genomic_DNA"/>
</dbReference>
<dbReference type="AlphaFoldDB" id="A0A3N6UTY8"/>
<evidence type="ECO:0000313" key="2">
    <source>
        <dbReference type="Proteomes" id="UP000279457"/>
    </source>
</evidence>